<comment type="caution">
    <text evidence="1">The sequence shown here is derived from an EMBL/GenBank/DDBJ whole genome shotgun (WGS) entry which is preliminary data.</text>
</comment>
<accession>A0A2C6JGS5</accession>
<keyword evidence="2" id="KW-1185">Reference proteome</keyword>
<gene>
    <name evidence="1" type="ORF">CSUI_009543</name>
</gene>
<dbReference type="VEuPathDB" id="ToxoDB:CSUI_009543"/>
<dbReference type="Proteomes" id="UP000221165">
    <property type="component" value="Unassembled WGS sequence"/>
</dbReference>
<dbReference type="RefSeq" id="XP_067918367.1">
    <property type="nucleotide sequence ID" value="XM_068069658.1"/>
</dbReference>
<protein>
    <submittedName>
        <fullName evidence="1">Uncharacterized protein</fullName>
    </submittedName>
</protein>
<sequence length="99" mass="11589">MPEKDHEKREGKKQKSFLCVLLFPLFPLQSCTMARKRHRTPPLLPSSSSSPLGILPSFYRQKRTFCRGREVLFFSFPRLSLRSSLAFFSFPHNFLRPSL</sequence>
<evidence type="ECO:0000313" key="2">
    <source>
        <dbReference type="Proteomes" id="UP000221165"/>
    </source>
</evidence>
<dbReference type="EMBL" id="MIGC01005722">
    <property type="protein sequence ID" value="PHJ16641.1"/>
    <property type="molecule type" value="Genomic_DNA"/>
</dbReference>
<name>A0A2C6JGS5_9APIC</name>
<dbReference type="GeneID" id="94432869"/>
<reference evidence="1 2" key="1">
    <citation type="journal article" date="2017" name="Int. J. Parasitol.">
        <title>The genome of the protozoan parasite Cystoisospora suis and a reverse vaccinology approach to identify vaccine candidates.</title>
        <authorList>
            <person name="Palmieri N."/>
            <person name="Shrestha A."/>
            <person name="Ruttkowski B."/>
            <person name="Beck T."/>
            <person name="Vogl C."/>
            <person name="Tomley F."/>
            <person name="Blake D.P."/>
            <person name="Joachim A."/>
        </authorList>
    </citation>
    <scope>NUCLEOTIDE SEQUENCE [LARGE SCALE GENOMIC DNA]</scope>
    <source>
        <strain evidence="1 2">Wien I</strain>
    </source>
</reference>
<dbReference type="AlphaFoldDB" id="A0A2C6JGS5"/>
<feature type="non-terminal residue" evidence="1">
    <location>
        <position position="99"/>
    </location>
</feature>
<evidence type="ECO:0000313" key="1">
    <source>
        <dbReference type="EMBL" id="PHJ16641.1"/>
    </source>
</evidence>
<organism evidence="1 2">
    <name type="scientific">Cystoisospora suis</name>
    <dbReference type="NCBI Taxonomy" id="483139"/>
    <lineage>
        <taxon>Eukaryota</taxon>
        <taxon>Sar</taxon>
        <taxon>Alveolata</taxon>
        <taxon>Apicomplexa</taxon>
        <taxon>Conoidasida</taxon>
        <taxon>Coccidia</taxon>
        <taxon>Eucoccidiorida</taxon>
        <taxon>Eimeriorina</taxon>
        <taxon>Sarcocystidae</taxon>
        <taxon>Cystoisospora</taxon>
    </lineage>
</organism>
<proteinExistence type="predicted"/>